<evidence type="ECO:0000313" key="1">
    <source>
        <dbReference type="EMBL" id="MBC8588089.1"/>
    </source>
</evidence>
<comment type="caution">
    <text evidence="1">The sequence shown here is derived from an EMBL/GenBank/DDBJ whole genome shotgun (WGS) entry which is preliminary data.</text>
</comment>
<evidence type="ECO:0008006" key="3">
    <source>
        <dbReference type="Google" id="ProtNLM"/>
    </source>
</evidence>
<dbReference type="RefSeq" id="WP_262429543.1">
    <property type="nucleotide sequence ID" value="NZ_JACRTG010000018.1"/>
</dbReference>
<sequence length="84" mass="9989">MYKVIREFHDKYNLKIVYKVGDEFSSNEPDRIKDLIDRGLIEGDKPFFNSMTKKEIMKVLEERSIEYDMKARKDDLIELLQGGD</sequence>
<gene>
    <name evidence="1" type="ORF">H8707_07545</name>
</gene>
<dbReference type="Gene3D" id="1.10.720.30">
    <property type="entry name" value="SAP domain"/>
    <property type="match status" value="1"/>
</dbReference>
<dbReference type="Proteomes" id="UP000601171">
    <property type="component" value="Unassembled WGS sequence"/>
</dbReference>
<name>A0A926IJJ3_9FIRM</name>
<dbReference type="AlphaFoldDB" id="A0A926IJJ3"/>
<organism evidence="1 2">
    <name type="scientific">Paratissierella segnis</name>
    <dbReference type="NCBI Taxonomy" id="2763679"/>
    <lineage>
        <taxon>Bacteria</taxon>
        <taxon>Bacillati</taxon>
        <taxon>Bacillota</taxon>
        <taxon>Tissierellia</taxon>
        <taxon>Tissierellales</taxon>
        <taxon>Tissierellaceae</taxon>
        <taxon>Paratissierella</taxon>
    </lineage>
</organism>
<dbReference type="InterPro" id="IPR036361">
    <property type="entry name" value="SAP_dom_sf"/>
</dbReference>
<accession>A0A926IJJ3</accession>
<dbReference type="EMBL" id="JACRTG010000018">
    <property type="protein sequence ID" value="MBC8588089.1"/>
    <property type="molecule type" value="Genomic_DNA"/>
</dbReference>
<proteinExistence type="predicted"/>
<reference evidence="1" key="1">
    <citation type="submission" date="2020-08" db="EMBL/GenBank/DDBJ databases">
        <title>Genome public.</title>
        <authorList>
            <person name="Liu C."/>
            <person name="Sun Q."/>
        </authorList>
    </citation>
    <scope>NUCLEOTIDE SEQUENCE</scope>
    <source>
        <strain evidence="1">BX21</strain>
    </source>
</reference>
<keyword evidence="2" id="KW-1185">Reference proteome</keyword>
<protein>
    <recommendedName>
        <fullName evidence="3">HeH/LEM domain-containing protein</fullName>
    </recommendedName>
</protein>
<evidence type="ECO:0000313" key="2">
    <source>
        <dbReference type="Proteomes" id="UP000601171"/>
    </source>
</evidence>